<reference evidence="2 3" key="1">
    <citation type="submission" date="2022-10" db="EMBL/GenBank/DDBJ databases">
        <title>Luteolibacter arcticus strain CCTCC AB 2014275, whole genome shotgun sequencing project.</title>
        <authorList>
            <person name="Zhao G."/>
            <person name="Shen L."/>
        </authorList>
    </citation>
    <scope>NUCLEOTIDE SEQUENCE [LARGE SCALE GENOMIC DNA]</scope>
    <source>
        <strain evidence="2 3">CCTCC AB 2014275</strain>
    </source>
</reference>
<dbReference type="EMBL" id="JAPDDT010000003">
    <property type="protein sequence ID" value="MCW1922847.1"/>
    <property type="molecule type" value="Genomic_DNA"/>
</dbReference>
<organism evidence="2 3">
    <name type="scientific">Luteolibacter arcticus</name>
    <dbReference type="NCBI Taxonomy" id="1581411"/>
    <lineage>
        <taxon>Bacteria</taxon>
        <taxon>Pseudomonadati</taxon>
        <taxon>Verrucomicrobiota</taxon>
        <taxon>Verrucomicrobiia</taxon>
        <taxon>Verrucomicrobiales</taxon>
        <taxon>Verrucomicrobiaceae</taxon>
        <taxon>Luteolibacter</taxon>
    </lineage>
</organism>
<comment type="caution">
    <text evidence="2">The sequence shown here is derived from an EMBL/GenBank/DDBJ whole genome shotgun (WGS) entry which is preliminary data.</text>
</comment>
<feature type="domain" description="FecR protein" evidence="1">
    <location>
        <begin position="163"/>
        <end position="215"/>
    </location>
</feature>
<dbReference type="PANTHER" id="PTHR30273">
    <property type="entry name" value="PERIPLASMIC SIGNAL SENSOR AND SIGMA FACTOR ACTIVATOR FECR-RELATED"/>
    <property type="match status" value="1"/>
</dbReference>
<proteinExistence type="predicted"/>
<dbReference type="PANTHER" id="PTHR30273:SF2">
    <property type="entry name" value="PROTEIN FECR"/>
    <property type="match status" value="1"/>
</dbReference>
<sequence>MTPSPELRKLIDQMLADGGLGKVETSRLEELLKDREALRYYTEVMAQESMMAEALEGIEGAEKTVRFPVRALALAAAACVVFGVGFFSGREHGEPPPAVVKSLGVQVTGLMGVEWEEGGAPDFPAAGRVAFRSGLVELTYASGVRVTLEGPADFSVINPASGSLANGKLVAYVPPGAEGFTVDYAQGKVVDLGTEFAMDVAGARAEVGVFDGEVKLHLPGDEPWSLFQDQAVVHHGVGKMGLTAVPLDREKFVRRMPARDFRWEVTSHGSREVEFDVTHLIWKPSDYRAIFKWMEGRDAIVVRNLELRRDGKVVASDLHEGVTGNLRLVRDNVFSLDVKPGDFKRGRWTLHATIDTYPREGALAGENSPVASVGLLQFEEGLVSKATAEDFIGKWSYHHLGSHYVREFHADRRLELFVNDKLQPEAFPGFRWEVEGGVLKIGVPKMANVYERHALRDRDTLIFMSNHYGTATRVTEK</sequence>
<dbReference type="Pfam" id="PF04773">
    <property type="entry name" value="FecR"/>
    <property type="match status" value="1"/>
</dbReference>
<keyword evidence="3" id="KW-1185">Reference proteome</keyword>
<name>A0ABT3GGV6_9BACT</name>
<gene>
    <name evidence="2" type="ORF">OKA05_09820</name>
</gene>
<evidence type="ECO:0000313" key="2">
    <source>
        <dbReference type="EMBL" id="MCW1922847.1"/>
    </source>
</evidence>
<dbReference type="InterPro" id="IPR006860">
    <property type="entry name" value="FecR"/>
</dbReference>
<evidence type="ECO:0000259" key="1">
    <source>
        <dbReference type="Pfam" id="PF04773"/>
    </source>
</evidence>
<dbReference type="Proteomes" id="UP001320876">
    <property type="component" value="Unassembled WGS sequence"/>
</dbReference>
<dbReference type="RefSeq" id="WP_264486954.1">
    <property type="nucleotide sequence ID" value="NZ_JAPDDT010000003.1"/>
</dbReference>
<protein>
    <submittedName>
        <fullName evidence="2">FecR family protein</fullName>
    </submittedName>
</protein>
<dbReference type="InterPro" id="IPR012373">
    <property type="entry name" value="Ferrdict_sens_TM"/>
</dbReference>
<accession>A0ABT3GGV6</accession>
<evidence type="ECO:0000313" key="3">
    <source>
        <dbReference type="Proteomes" id="UP001320876"/>
    </source>
</evidence>